<feature type="transmembrane region" description="Helical" evidence="1">
    <location>
        <begin position="29"/>
        <end position="48"/>
    </location>
</feature>
<accession>T0KA57</accession>
<dbReference type="AlphaFoldDB" id="T0KA57"/>
<sequence>MDLAWSTLVILAVAGVALAYREQSIRVGIAVAMGIAWIKAMLILELYMEVCLAPIVVRALLMIWAACCVGMIVILH</sequence>
<reference evidence="2 3" key="1">
    <citation type="journal article" date="2013" name="Genome Announc.">
        <title>Draft Genome Sequence of Sphingobium ummariense Strain RL-3, a Hexachlorocyclohexane-Degrading Bacterium.</title>
        <authorList>
            <person name="Kohli P."/>
            <person name="Dua A."/>
            <person name="Sangwan N."/>
            <person name="Oldach P."/>
            <person name="Khurana J.P."/>
            <person name="Lal R."/>
        </authorList>
    </citation>
    <scope>NUCLEOTIDE SEQUENCE [LARGE SCALE GENOMIC DNA]</scope>
    <source>
        <strain evidence="2 3">RL-3</strain>
    </source>
</reference>
<keyword evidence="3" id="KW-1185">Reference proteome</keyword>
<dbReference type="STRING" id="1346791.M529_03460"/>
<evidence type="ECO:0000313" key="3">
    <source>
        <dbReference type="Proteomes" id="UP000015523"/>
    </source>
</evidence>
<evidence type="ECO:0000256" key="1">
    <source>
        <dbReference type="SAM" id="Phobius"/>
    </source>
</evidence>
<keyword evidence="1" id="KW-0472">Membrane</keyword>
<gene>
    <name evidence="2" type="ORF">M529_03460</name>
</gene>
<keyword evidence="1" id="KW-0812">Transmembrane</keyword>
<dbReference type="EMBL" id="AUWY01000032">
    <property type="protein sequence ID" value="EQB33589.1"/>
    <property type="molecule type" value="Genomic_DNA"/>
</dbReference>
<protein>
    <submittedName>
        <fullName evidence="2">Uncharacterized protein</fullName>
    </submittedName>
</protein>
<proteinExistence type="predicted"/>
<dbReference type="Proteomes" id="UP000015523">
    <property type="component" value="Unassembled WGS sequence"/>
</dbReference>
<organism evidence="2 3">
    <name type="scientific">Sphingobium ummariense RL-3</name>
    <dbReference type="NCBI Taxonomy" id="1346791"/>
    <lineage>
        <taxon>Bacteria</taxon>
        <taxon>Pseudomonadati</taxon>
        <taxon>Pseudomonadota</taxon>
        <taxon>Alphaproteobacteria</taxon>
        <taxon>Sphingomonadales</taxon>
        <taxon>Sphingomonadaceae</taxon>
        <taxon>Sphingobium</taxon>
    </lineage>
</organism>
<evidence type="ECO:0000313" key="2">
    <source>
        <dbReference type="EMBL" id="EQB33589.1"/>
    </source>
</evidence>
<comment type="caution">
    <text evidence="2">The sequence shown here is derived from an EMBL/GenBank/DDBJ whole genome shotgun (WGS) entry which is preliminary data.</text>
</comment>
<name>T0KA57_9SPHN</name>
<feature type="transmembrane region" description="Helical" evidence="1">
    <location>
        <begin position="55"/>
        <end position="75"/>
    </location>
</feature>
<keyword evidence="1" id="KW-1133">Transmembrane helix</keyword>